<dbReference type="EMBL" id="CP020028">
    <property type="protein sequence ID" value="ASR47657.1"/>
    <property type="molecule type" value="Genomic_DNA"/>
</dbReference>
<dbReference type="KEGG" id="pkb:B4V02_13725"/>
<keyword evidence="1" id="KW-0238">DNA-binding</keyword>
<dbReference type="AlphaFoldDB" id="A0A222WMF8"/>
<dbReference type="SMART" id="SM00530">
    <property type="entry name" value="HTH_XRE"/>
    <property type="match status" value="1"/>
</dbReference>
<dbReference type="PANTHER" id="PTHR46558:SF11">
    <property type="entry name" value="HTH-TYPE TRANSCRIPTIONAL REGULATOR XRE"/>
    <property type="match status" value="1"/>
</dbReference>
<evidence type="ECO:0000313" key="5">
    <source>
        <dbReference type="Proteomes" id="UP000214666"/>
    </source>
</evidence>
<dbReference type="Gene3D" id="1.10.260.40">
    <property type="entry name" value="lambda repressor-like DNA-binding domains"/>
    <property type="match status" value="1"/>
</dbReference>
<keyword evidence="5" id="KW-1185">Reference proteome</keyword>
<dbReference type="SUPFAM" id="SSF47413">
    <property type="entry name" value="lambda repressor-like DNA-binding domains"/>
    <property type="match status" value="1"/>
</dbReference>
<dbReference type="InterPro" id="IPR001387">
    <property type="entry name" value="Cro/C1-type_HTH"/>
</dbReference>
<feature type="coiled-coil region" evidence="2">
    <location>
        <begin position="221"/>
        <end position="248"/>
    </location>
</feature>
<keyword evidence="2" id="KW-0175">Coiled coil</keyword>
<evidence type="ECO:0000259" key="3">
    <source>
        <dbReference type="PROSITE" id="PS50943"/>
    </source>
</evidence>
<name>A0A222WMF8_9BACL</name>
<dbReference type="CDD" id="cd00093">
    <property type="entry name" value="HTH_XRE"/>
    <property type="match status" value="1"/>
</dbReference>
<dbReference type="RefSeq" id="WP_094155224.1">
    <property type="nucleotide sequence ID" value="NZ_CP020028.1"/>
</dbReference>
<proteinExistence type="predicted"/>
<accession>A0A222WMF8</accession>
<dbReference type="InterPro" id="IPR010982">
    <property type="entry name" value="Lambda_DNA-bd_dom_sf"/>
</dbReference>
<dbReference type="PANTHER" id="PTHR46558">
    <property type="entry name" value="TRACRIPTIONAL REGULATORY PROTEIN-RELATED-RELATED"/>
    <property type="match status" value="1"/>
</dbReference>
<evidence type="ECO:0000256" key="2">
    <source>
        <dbReference type="SAM" id="Coils"/>
    </source>
</evidence>
<gene>
    <name evidence="4" type="ORF">B4V02_13725</name>
</gene>
<evidence type="ECO:0000313" key="4">
    <source>
        <dbReference type="EMBL" id="ASR47657.1"/>
    </source>
</evidence>
<feature type="domain" description="HTH cro/C1-type" evidence="3">
    <location>
        <begin position="10"/>
        <end position="64"/>
    </location>
</feature>
<organism evidence="4 5">
    <name type="scientific">Paenibacillus kribbensis</name>
    <dbReference type="NCBI Taxonomy" id="172713"/>
    <lineage>
        <taxon>Bacteria</taxon>
        <taxon>Bacillati</taxon>
        <taxon>Bacillota</taxon>
        <taxon>Bacilli</taxon>
        <taxon>Bacillales</taxon>
        <taxon>Paenibacillaceae</taxon>
        <taxon>Paenibacillus</taxon>
    </lineage>
</organism>
<reference evidence="4 5" key="1">
    <citation type="submission" date="2017-03" db="EMBL/GenBank/DDBJ databases">
        <title>Complete genome sequence of Paenibacillus Kribbensis producing bioflocculants.</title>
        <authorList>
            <person name="Lee H.-G."/>
            <person name="Oh H.-M."/>
        </authorList>
    </citation>
    <scope>NUCLEOTIDE SEQUENCE [LARGE SCALE GENOMIC DNA]</scope>
    <source>
        <strain evidence="4 5">AM49</strain>
    </source>
</reference>
<protein>
    <submittedName>
        <fullName evidence="4">Transcriptional regulator</fullName>
    </submittedName>
</protein>
<dbReference type="GO" id="GO:0003677">
    <property type="term" value="F:DNA binding"/>
    <property type="evidence" value="ECO:0007669"/>
    <property type="project" value="UniProtKB-KW"/>
</dbReference>
<dbReference type="Pfam" id="PF01381">
    <property type="entry name" value="HTH_3"/>
    <property type="match status" value="1"/>
</dbReference>
<sequence>MKDINLASVIVAKRRGKGITQDELAAYIGVSKASVSKWETGQSYPDITFLPQLAAYFNISIDELMGYSPQMERTDITKIYTRLASDFATLPFEDVIAECATIIKKYYACFPLLLQIVRLYTNHFMLAGTQERKEALLNETVTLCERIQAESDDVQLSKEAVLYQAICCLTLNKPQRVLDLLGEGIRPVMPEGVLISQAYQVMGNFGKAKETLQIDLYQYTMATFQGLLKVLQTNMDNLEKAEEAFLRATDIARNFNMKRLNPNNVILLYAQGAHMYCANNFPEKAIELLGKYVDTCVEGFFPFELHGDSFFDLIEPWLNDCVEVAPRSEQIIKESLMRDGLMNPAFDSLRDDPRYQRVVHKMEKFIEGNRHCASRSGKCPLN</sequence>
<dbReference type="OrthoDB" id="9804312at2"/>
<dbReference type="PROSITE" id="PS50943">
    <property type="entry name" value="HTH_CROC1"/>
    <property type="match status" value="1"/>
</dbReference>
<evidence type="ECO:0000256" key="1">
    <source>
        <dbReference type="ARBA" id="ARBA00023125"/>
    </source>
</evidence>
<dbReference type="Proteomes" id="UP000214666">
    <property type="component" value="Chromosome"/>
</dbReference>